<feature type="chain" id="PRO_5020190564" description="Alginate lyase domain-containing protein" evidence="3">
    <location>
        <begin position="25"/>
        <end position="474"/>
    </location>
</feature>
<proteinExistence type="predicted"/>
<evidence type="ECO:0000313" key="5">
    <source>
        <dbReference type="EMBL" id="TCD62512.1"/>
    </source>
</evidence>
<keyword evidence="6" id="KW-1185">Reference proteome</keyword>
<evidence type="ECO:0000256" key="2">
    <source>
        <dbReference type="ARBA" id="ARBA00023239"/>
    </source>
</evidence>
<evidence type="ECO:0000313" key="6">
    <source>
        <dbReference type="Proteomes" id="UP000292702"/>
    </source>
</evidence>
<dbReference type="OrthoDB" id="63533at2759"/>
<dbReference type="EMBL" id="RWJN01000365">
    <property type="protein sequence ID" value="TCD62512.1"/>
    <property type="molecule type" value="Genomic_DNA"/>
</dbReference>
<dbReference type="InterPro" id="IPR008397">
    <property type="entry name" value="Alginate_lyase_dom"/>
</dbReference>
<dbReference type="SUPFAM" id="SSF48230">
    <property type="entry name" value="Chondroitin AC/alginate lyase"/>
    <property type="match status" value="1"/>
</dbReference>
<dbReference type="Proteomes" id="UP000292702">
    <property type="component" value="Unassembled WGS sequence"/>
</dbReference>
<gene>
    <name evidence="5" type="ORF">EIP91_006786</name>
</gene>
<dbReference type="AlphaFoldDB" id="A0A4R0R5C6"/>
<feature type="signal peptide" evidence="3">
    <location>
        <begin position="1"/>
        <end position="24"/>
    </location>
</feature>
<evidence type="ECO:0000256" key="3">
    <source>
        <dbReference type="SAM" id="SignalP"/>
    </source>
</evidence>
<comment type="caution">
    <text evidence="5">The sequence shown here is derived from an EMBL/GenBank/DDBJ whole genome shotgun (WGS) entry which is preliminary data.</text>
</comment>
<sequence>MFARTSTPLLLASTALSLVPAVHSFYSYANDFVDPKFILAKNFSNTTVVAQQTILQWADEVAAKGPWAVTNKTITPPSGDKHDYMSWAPYWWPDCSKAGNTTELTPEQIWTTCTYVSRDGQFNPDVRTSGMNNIGDFSDMSDAVFYNALAWAINGSSKYSANVAQFVDAWFINPDTAMNPNLNYAQMQRGPTGQIGTHTGVLDLKCMAKIVPSILILREGKAPEWTSDLDTKFVNWTNSYLPWLETNKIAVEEEDSLNNHGSFYYNQLASLQILVGDTDGAKNTIQKYFNGIYQGQIAKNGDQPEESVRTHPYHYRAYNLAAMLTNARIGAYIGFDGWNLTTKAGGTIKDALDFAITKPPTTTEEDPAELYSIVNVIGSVYGDSDGSYAKWLLAHAGNSYPADASFLWNQPFSDSGIVAANLTQAGSNSSSNGSTSNGSSSANNNSQNSAAFLGVDFAMSMYFMCAVAMVLSFF</sequence>
<keyword evidence="1 3" id="KW-0732">Signal</keyword>
<dbReference type="InterPro" id="IPR008929">
    <property type="entry name" value="Chondroitin_lyas"/>
</dbReference>
<feature type="domain" description="Alginate lyase" evidence="4">
    <location>
        <begin position="69"/>
        <end position="357"/>
    </location>
</feature>
<dbReference type="GO" id="GO:0016829">
    <property type="term" value="F:lyase activity"/>
    <property type="evidence" value="ECO:0007669"/>
    <property type="project" value="UniProtKB-KW"/>
</dbReference>
<dbReference type="STRING" id="92696.A0A4R0R5C6"/>
<dbReference type="Pfam" id="PF05426">
    <property type="entry name" value="Alginate_lyase"/>
    <property type="match status" value="1"/>
</dbReference>
<evidence type="ECO:0000259" key="4">
    <source>
        <dbReference type="Pfam" id="PF05426"/>
    </source>
</evidence>
<protein>
    <recommendedName>
        <fullName evidence="4">Alginate lyase domain-containing protein</fullName>
    </recommendedName>
</protein>
<dbReference type="Gene3D" id="1.50.10.100">
    <property type="entry name" value="Chondroitin AC/alginate lyase"/>
    <property type="match status" value="1"/>
</dbReference>
<dbReference type="GO" id="GO:0042597">
    <property type="term" value="C:periplasmic space"/>
    <property type="evidence" value="ECO:0007669"/>
    <property type="project" value="InterPro"/>
</dbReference>
<reference evidence="5 6" key="1">
    <citation type="submission" date="2018-11" db="EMBL/GenBank/DDBJ databases">
        <title>Genome assembly of Steccherinum ochraceum LE-BIN_3174, the white-rot fungus of the Steccherinaceae family (The Residual Polyporoid clade, Polyporales, Basidiomycota).</title>
        <authorList>
            <person name="Fedorova T.V."/>
            <person name="Glazunova O.A."/>
            <person name="Landesman E.O."/>
            <person name="Moiseenko K.V."/>
            <person name="Psurtseva N.V."/>
            <person name="Savinova O.S."/>
            <person name="Shakhova N.V."/>
            <person name="Tyazhelova T.V."/>
            <person name="Vasina D.V."/>
        </authorList>
    </citation>
    <scope>NUCLEOTIDE SEQUENCE [LARGE SCALE GENOMIC DNA]</scope>
    <source>
        <strain evidence="5 6">LE-BIN_3174</strain>
    </source>
</reference>
<accession>A0A4R0R5C6</accession>
<keyword evidence="2" id="KW-0456">Lyase</keyword>
<evidence type="ECO:0000256" key="1">
    <source>
        <dbReference type="ARBA" id="ARBA00022729"/>
    </source>
</evidence>
<organism evidence="5 6">
    <name type="scientific">Steccherinum ochraceum</name>
    <dbReference type="NCBI Taxonomy" id="92696"/>
    <lineage>
        <taxon>Eukaryota</taxon>
        <taxon>Fungi</taxon>
        <taxon>Dikarya</taxon>
        <taxon>Basidiomycota</taxon>
        <taxon>Agaricomycotina</taxon>
        <taxon>Agaricomycetes</taxon>
        <taxon>Polyporales</taxon>
        <taxon>Steccherinaceae</taxon>
        <taxon>Steccherinum</taxon>
    </lineage>
</organism>
<name>A0A4R0R5C6_9APHY</name>